<feature type="transmembrane region" description="Helical" evidence="2">
    <location>
        <begin position="132"/>
        <end position="156"/>
    </location>
</feature>
<feature type="region of interest" description="Disordered" evidence="1">
    <location>
        <begin position="238"/>
        <end position="263"/>
    </location>
</feature>
<protein>
    <recommendedName>
        <fullName evidence="3">DUF6534 domain-containing protein</fullName>
    </recommendedName>
</protein>
<feature type="transmembrane region" description="Helical" evidence="2">
    <location>
        <begin position="58"/>
        <end position="82"/>
    </location>
</feature>
<comment type="caution">
    <text evidence="4">The sequence shown here is derived from an EMBL/GenBank/DDBJ whole genome shotgun (WGS) entry which is preliminary data.</text>
</comment>
<keyword evidence="2" id="KW-0812">Transmembrane</keyword>
<feature type="region of interest" description="Disordered" evidence="1">
    <location>
        <begin position="277"/>
        <end position="305"/>
    </location>
</feature>
<evidence type="ECO:0000259" key="3">
    <source>
        <dbReference type="Pfam" id="PF20152"/>
    </source>
</evidence>
<gene>
    <name evidence="4" type="ORF">CONPUDRAFT_157673</name>
</gene>
<evidence type="ECO:0000256" key="2">
    <source>
        <dbReference type="SAM" id="Phobius"/>
    </source>
</evidence>
<name>A0A5M3MF57_CONPW</name>
<evidence type="ECO:0000256" key="1">
    <source>
        <dbReference type="SAM" id="MobiDB-lite"/>
    </source>
</evidence>
<dbReference type="GeneID" id="19203800"/>
<feature type="transmembrane region" description="Helical" evidence="2">
    <location>
        <begin position="7"/>
        <end position="30"/>
    </location>
</feature>
<dbReference type="AlphaFoldDB" id="A0A5M3MF57"/>
<proteinExistence type="predicted"/>
<accession>A0A5M3MF57</accession>
<sequence>MEQNVELVFGPMLIGVFMNCILYGVLYILVTETVNTGSDMGLVYEPLVLQWGMEKATVFVPLMLTASPIVTVMTSTPIKLFLAWRVKLASNSTVIPLIICILAVTSLIGGVATTISLCFIKQFSQLHRFEPAVLVWLVSSDVADVLITSSLSLNLYHKKTGTRTTDDLLDRIIRLTIQTGLVTTTVAIAELVVYSTTTTTLFCLFDFVLAKLYSNSLLSTLNAREHWRSLARPQEPISLGSRARKGQVNAGSHSPPSADTGDIQNIYDISLENGVMSAEPTEEAKSSHAESWYHETTPGQVSTGMPHTRVVVNTVVERHVDRLNEGF</sequence>
<dbReference type="InterPro" id="IPR045339">
    <property type="entry name" value="DUF6534"/>
</dbReference>
<dbReference type="PANTHER" id="PTHR40465:SF1">
    <property type="entry name" value="DUF6534 DOMAIN-CONTAINING PROTEIN"/>
    <property type="match status" value="1"/>
</dbReference>
<dbReference type="Pfam" id="PF20152">
    <property type="entry name" value="DUF6534"/>
    <property type="match status" value="1"/>
</dbReference>
<evidence type="ECO:0000313" key="5">
    <source>
        <dbReference type="Proteomes" id="UP000053558"/>
    </source>
</evidence>
<dbReference type="KEGG" id="cput:CONPUDRAFT_157673"/>
<keyword evidence="5" id="KW-1185">Reference proteome</keyword>
<dbReference type="Proteomes" id="UP000053558">
    <property type="component" value="Unassembled WGS sequence"/>
</dbReference>
<organism evidence="4 5">
    <name type="scientific">Coniophora puteana (strain RWD-64-598)</name>
    <name type="common">Brown rot fungus</name>
    <dbReference type="NCBI Taxonomy" id="741705"/>
    <lineage>
        <taxon>Eukaryota</taxon>
        <taxon>Fungi</taxon>
        <taxon>Dikarya</taxon>
        <taxon>Basidiomycota</taxon>
        <taxon>Agaricomycotina</taxon>
        <taxon>Agaricomycetes</taxon>
        <taxon>Agaricomycetidae</taxon>
        <taxon>Boletales</taxon>
        <taxon>Coniophorineae</taxon>
        <taxon>Coniophoraceae</taxon>
        <taxon>Coniophora</taxon>
    </lineage>
</organism>
<dbReference type="OMA" id="DMAMMYQ"/>
<dbReference type="EMBL" id="JH711584">
    <property type="protein sequence ID" value="EIW77424.1"/>
    <property type="molecule type" value="Genomic_DNA"/>
</dbReference>
<keyword evidence="2" id="KW-1133">Transmembrane helix</keyword>
<feature type="transmembrane region" description="Helical" evidence="2">
    <location>
        <begin position="94"/>
        <end position="120"/>
    </location>
</feature>
<dbReference type="PANTHER" id="PTHR40465">
    <property type="entry name" value="CHROMOSOME 1, WHOLE GENOME SHOTGUN SEQUENCE"/>
    <property type="match status" value="1"/>
</dbReference>
<reference evidence="5" key="1">
    <citation type="journal article" date="2012" name="Science">
        <title>The Paleozoic origin of enzymatic lignin decomposition reconstructed from 31 fungal genomes.</title>
        <authorList>
            <person name="Floudas D."/>
            <person name="Binder M."/>
            <person name="Riley R."/>
            <person name="Barry K."/>
            <person name="Blanchette R.A."/>
            <person name="Henrissat B."/>
            <person name="Martinez A.T."/>
            <person name="Otillar R."/>
            <person name="Spatafora J.W."/>
            <person name="Yadav J.S."/>
            <person name="Aerts A."/>
            <person name="Benoit I."/>
            <person name="Boyd A."/>
            <person name="Carlson A."/>
            <person name="Copeland A."/>
            <person name="Coutinho P.M."/>
            <person name="de Vries R.P."/>
            <person name="Ferreira P."/>
            <person name="Findley K."/>
            <person name="Foster B."/>
            <person name="Gaskell J."/>
            <person name="Glotzer D."/>
            <person name="Gorecki P."/>
            <person name="Heitman J."/>
            <person name="Hesse C."/>
            <person name="Hori C."/>
            <person name="Igarashi K."/>
            <person name="Jurgens J.A."/>
            <person name="Kallen N."/>
            <person name="Kersten P."/>
            <person name="Kohler A."/>
            <person name="Kuees U."/>
            <person name="Kumar T.K.A."/>
            <person name="Kuo A."/>
            <person name="LaButti K."/>
            <person name="Larrondo L.F."/>
            <person name="Lindquist E."/>
            <person name="Ling A."/>
            <person name="Lombard V."/>
            <person name="Lucas S."/>
            <person name="Lundell T."/>
            <person name="Martin R."/>
            <person name="McLaughlin D.J."/>
            <person name="Morgenstern I."/>
            <person name="Morin E."/>
            <person name="Murat C."/>
            <person name="Nagy L.G."/>
            <person name="Nolan M."/>
            <person name="Ohm R.A."/>
            <person name="Patyshakuliyeva A."/>
            <person name="Rokas A."/>
            <person name="Ruiz-Duenas F.J."/>
            <person name="Sabat G."/>
            <person name="Salamov A."/>
            <person name="Samejima M."/>
            <person name="Schmutz J."/>
            <person name="Slot J.C."/>
            <person name="St John F."/>
            <person name="Stenlid J."/>
            <person name="Sun H."/>
            <person name="Sun S."/>
            <person name="Syed K."/>
            <person name="Tsang A."/>
            <person name="Wiebenga A."/>
            <person name="Young D."/>
            <person name="Pisabarro A."/>
            <person name="Eastwood D.C."/>
            <person name="Martin F."/>
            <person name="Cullen D."/>
            <person name="Grigoriev I.V."/>
            <person name="Hibbett D.S."/>
        </authorList>
    </citation>
    <scope>NUCLEOTIDE SEQUENCE [LARGE SCALE GENOMIC DNA]</scope>
    <source>
        <strain evidence="5">RWD-64-598 SS2</strain>
    </source>
</reference>
<feature type="compositionally biased region" description="Basic and acidic residues" evidence="1">
    <location>
        <begin position="282"/>
        <end position="293"/>
    </location>
</feature>
<evidence type="ECO:0000313" key="4">
    <source>
        <dbReference type="EMBL" id="EIW77424.1"/>
    </source>
</evidence>
<feature type="domain" description="DUF6534" evidence="3">
    <location>
        <begin position="142"/>
        <end position="226"/>
    </location>
</feature>
<keyword evidence="2" id="KW-0472">Membrane</keyword>
<dbReference type="OrthoDB" id="3265526at2759"/>
<dbReference type="RefSeq" id="XP_007772797.1">
    <property type="nucleotide sequence ID" value="XM_007774607.1"/>
</dbReference>